<dbReference type="Gene3D" id="2.115.10.20">
    <property type="entry name" value="Glycosyl hydrolase domain, family 43"/>
    <property type="match status" value="2"/>
</dbReference>
<keyword evidence="2" id="KW-1185">Reference proteome</keyword>
<protein>
    <recommendedName>
        <fullName evidence="3">Glycosyl hydrolase family 32 N-terminal domain-containing protein</fullName>
    </recommendedName>
</protein>
<dbReference type="EMBL" id="JAELUP010000117">
    <property type="protein sequence ID" value="MBJ6364154.1"/>
    <property type="molecule type" value="Genomic_DNA"/>
</dbReference>
<accession>A0A934J6F9</accession>
<dbReference type="Proteomes" id="UP000640274">
    <property type="component" value="Unassembled WGS sequence"/>
</dbReference>
<reference evidence="1" key="1">
    <citation type="submission" date="2020-12" db="EMBL/GenBank/DDBJ databases">
        <authorList>
            <person name="Huq M.A."/>
        </authorList>
    </citation>
    <scope>NUCLEOTIDE SEQUENCE</scope>
    <source>
        <strain evidence="1">MAHUQ-46</strain>
    </source>
</reference>
<comment type="caution">
    <text evidence="1">The sequence shown here is derived from an EMBL/GenBank/DDBJ whole genome shotgun (WGS) entry which is preliminary data.</text>
</comment>
<evidence type="ECO:0000313" key="2">
    <source>
        <dbReference type="Proteomes" id="UP000640274"/>
    </source>
</evidence>
<dbReference type="AlphaFoldDB" id="A0A934J6F9"/>
<dbReference type="SUPFAM" id="SSF75005">
    <property type="entry name" value="Arabinanase/levansucrase/invertase"/>
    <property type="match status" value="2"/>
</dbReference>
<proteinExistence type="predicted"/>
<dbReference type="InterPro" id="IPR023296">
    <property type="entry name" value="Glyco_hydro_beta-prop_sf"/>
</dbReference>
<name>A0A934J6F9_9BACL</name>
<sequence>MSISGHDAERLNLISPAANDIKLGDIVKKLQEDGGGGPAVDEEAREMAEAAKFKDYARKETAPQGYVDEAPVFKKYGNRPVFSRNDAPWLVSNNYALYWPSVIHMKAVYPQALDEFYMYYSSDHASGKGGIGLATAPHPLGPWTDKGRVYYDDVDGEQTETPSVVFNEVTGKFHMYYHNNYYATSSPTYRAQATCLATSDDGLTWTRYAGNPIIMTNESEFTGDGHCGYARVYRQGRMWVAHHLLGGGGTYKLGVSYSEDGFRWQIDPRPIVGFTDILEDKSGSRIEFHHTFPFSFKSKPWIVCTVSPFESGFNTAKKNIVIAKFENARNIHSVYPGISEGGTGAWDAGALKQPQVIEYQGKLYLFYAANGTDNQGAVGVAVAEVV</sequence>
<evidence type="ECO:0008006" key="3">
    <source>
        <dbReference type="Google" id="ProtNLM"/>
    </source>
</evidence>
<evidence type="ECO:0000313" key="1">
    <source>
        <dbReference type="EMBL" id="MBJ6364154.1"/>
    </source>
</evidence>
<dbReference type="RefSeq" id="WP_199021756.1">
    <property type="nucleotide sequence ID" value="NZ_JAELUP010000117.1"/>
</dbReference>
<organism evidence="1 2">
    <name type="scientific">Paenibacillus roseus</name>
    <dbReference type="NCBI Taxonomy" id="2798579"/>
    <lineage>
        <taxon>Bacteria</taxon>
        <taxon>Bacillati</taxon>
        <taxon>Bacillota</taxon>
        <taxon>Bacilli</taxon>
        <taxon>Bacillales</taxon>
        <taxon>Paenibacillaceae</taxon>
        <taxon>Paenibacillus</taxon>
    </lineage>
</organism>
<gene>
    <name evidence="1" type="ORF">JFN88_23340</name>
</gene>